<dbReference type="AlphaFoldDB" id="A0A369K4Q9"/>
<keyword evidence="3" id="KW-1185">Reference proteome</keyword>
<reference evidence="2" key="1">
    <citation type="submission" date="2018-04" db="EMBL/GenBank/DDBJ databases">
        <title>Whole genome sequencing of Hypsizygus marmoreus.</title>
        <authorList>
            <person name="Choi I.-G."/>
            <person name="Min B."/>
            <person name="Kim J.-G."/>
            <person name="Kim S."/>
            <person name="Oh Y.-L."/>
            <person name="Kong W.-S."/>
            <person name="Park H."/>
            <person name="Jeong J."/>
            <person name="Song E.-S."/>
        </authorList>
    </citation>
    <scope>NUCLEOTIDE SEQUENCE [LARGE SCALE GENOMIC DNA]</scope>
    <source>
        <strain evidence="2">51987-8</strain>
    </source>
</reference>
<dbReference type="Proteomes" id="UP000076154">
    <property type="component" value="Unassembled WGS sequence"/>
</dbReference>
<evidence type="ECO:0000313" key="3">
    <source>
        <dbReference type="Proteomes" id="UP000076154"/>
    </source>
</evidence>
<evidence type="ECO:0000313" key="2">
    <source>
        <dbReference type="EMBL" id="RDB27645.1"/>
    </source>
</evidence>
<proteinExistence type="predicted"/>
<feature type="compositionally biased region" description="Basic and acidic residues" evidence="1">
    <location>
        <begin position="113"/>
        <end position="123"/>
    </location>
</feature>
<organism evidence="2 3">
    <name type="scientific">Hypsizygus marmoreus</name>
    <name type="common">White beech mushroom</name>
    <name type="synonym">Agaricus marmoreus</name>
    <dbReference type="NCBI Taxonomy" id="39966"/>
    <lineage>
        <taxon>Eukaryota</taxon>
        <taxon>Fungi</taxon>
        <taxon>Dikarya</taxon>
        <taxon>Basidiomycota</taxon>
        <taxon>Agaricomycotina</taxon>
        <taxon>Agaricomycetes</taxon>
        <taxon>Agaricomycetidae</taxon>
        <taxon>Agaricales</taxon>
        <taxon>Tricholomatineae</taxon>
        <taxon>Lyophyllaceae</taxon>
        <taxon>Hypsizygus</taxon>
    </lineage>
</organism>
<dbReference type="InParanoid" id="A0A369K4Q9"/>
<dbReference type="OrthoDB" id="3254241at2759"/>
<accession>A0A369K4Q9</accession>
<evidence type="ECO:0000256" key="1">
    <source>
        <dbReference type="SAM" id="MobiDB-lite"/>
    </source>
</evidence>
<name>A0A369K4Q9_HYPMA</name>
<dbReference type="EMBL" id="LUEZ02000014">
    <property type="protein sequence ID" value="RDB27645.1"/>
    <property type="molecule type" value="Genomic_DNA"/>
</dbReference>
<feature type="region of interest" description="Disordered" evidence="1">
    <location>
        <begin position="113"/>
        <end position="134"/>
    </location>
</feature>
<sequence>MEFLSVATAVYGLACAINDWLDQREEKDDTLKHISVSTASQIQKILQPFRQQTTSSGRCSKRQRYDEENAGALIFVCVGVKTQLKDDERQLGQETMMLLMSIAVVGLVDRRREQRPQPVDDRPPPAPTTTTAGSILDSISNHEAREFWRGYVGEQISLVSKAWLTLNLRLDAFGIGGITPSNLDSFIGDGRLEDVVHSFIKESDAISGYMLRTPKNVQPTDTPRLPLLICIDDNSINIDYEVKHALTFGINVVQLTSTALAKAWIEANKEFLKRNDDPSLIRVISDNHRTESTTNPFLNLAAGENILRYLRGHQLKIPVLIYAGRSIDLTTYVEQYEGAGSTYIPRVCLDYIGAFGAGRSHDVRRLKYMMEE</sequence>
<dbReference type="STRING" id="39966.A0A369K4Q9"/>
<gene>
    <name evidence="2" type="ORF">Hypma_003161</name>
</gene>
<protein>
    <submittedName>
        <fullName evidence="2">Uncharacterized protein</fullName>
    </submittedName>
</protein>
<comment type="caution">
    <text evidence="2">The sequence shown here is derived from an EMBL/GenBank/DDBJ whole genome shotgun (WGS) entry which is preliminary data.</text>
</comment>